<proteinExistence type="predicted"/>
<dbReference type="EMBL" id="LR031874">
    <property type="protein sequence ID" value="VDD27253.1"/>
    <property type="molecule type" value="Genomic_DNA"/>
</dbReference>
<keyword evidence="3 5" id="KW-1133">Transmembrane helix</keyword>
<evidence type="ECO:0000256" key="4">
    <source>
        <dbReference type="ARBA" id="ARBA00023136"/>
    </source>
</evidence>
<evidence type="ECO:0000256" key="2">
    <source>
        <dbReference type="ARBA" id="ARBA00022692"/>
    </source>
</evidence>
<comment type="subcellular location">
    <subcellularLocation>
        <location evidence="1">Membrane</location>
        <topology evidence="1">Multi-pass membrane protein</topology>
    </subcellularLocation>
</comment>
<dbReference type="GO" id="GO:0046873">
    <property type="term" value="F:metal ion transmembrane transporter activity"/>
    <property type="evidence" value="ECO:0007669"/>
    <property type="project" value="InterPro"/>
</dbReference>
<feature type="non-terminal residue" evidence="6">
    <location>
        <position position="77"/>
    </location>
</feature>
<evidence type="ECO:0000313" key="6">
    <source>
        <dbReference type="EMBL" id="VDD27253.1"/>
    </source>
</evidence>
<dbReference type="GO" id="GO:0016020">
    <property type="term" value="C:membrane"/>
    <property type="evidence" value="ECO:0007669"/>
    <property type="project" value="UniProtKB-SubCell"/>
</dbReference>
<feature type="transmembrane region" description="Helical" evidence="5">
    <location>
        <begin position="55"/>
        <end position="73"/>
    </location>
</feature>
<sequence>MVLFFALTAPAGIGIVLSGFLNAAAAGILIYMALVDLVTPLFMNHKAQSSMKIQLACSFSLILGVGLMSLLAGCLGL</sequence>
<reference evidence="6" key="1">
    <citation type="submission" date="2018-11" db="EMBL/GenBank/DDBJ databases">
        <authorList>
            <consortium name="Genoscope - CEA"/>
            <person name="William W."/>
        </authorList>
    </citation>
    <scope>NUCLEOTIDE SEQUENCE</scope>
</reference>
<keyword evidence="4 5" id="KW-0472">Membrane</keyword>
<protein>
    <submittedName>
        <fullName evidence="6">Uncharacterized protein</fullName>
    </submittedName>
</protein>
<organism evidence="6">
    <name type="scientific">Brassica oleracea</name>
    <name type="common">Wild cabbage</name>
    <dbReference type="NCBI Taxonomy" id="3712"/>
    <lineage>
        <taxon>Eukaryota</taxon>
        <taxon>Viridiplantae</taxon>
        <taxon>Streptophyta</taxon>
        <taxon>Embryophyta</taxon>
        <taxon>Tracheophyta</taxon>
        <taxon>Spermatophyta</taxon>
        <taxon>Magnoliopsida</taxon>
        <taxon>eudicotyledons</taxon>
        <taxon>Gunneridae</taxon>
        <taxon>Pentapetalae</taxon>
        <taxon>rosids</taxon>
        <taxon>malvids</taxon>
        <taxon>Brassicales</taxon>
        <taxon>Brassicaceae</taxon>
        <taxon>Brassiceae</taxon>
        <taxon>Brassica</taxon>
    </lineage>
</organism>
<keyword evidence="2 5" id="KW-0812">Transmembrane</keyword>
<evidence type="ECO:0000256" key="3">
    <source>
        <dbReference type="ARBA" id="ARBA00022989"/>
    </source>
</evidence>
<name>A0A3P6D837_BRAOL</name>
<dbReference type="AlphaFoldDB" id="A0A3P6D837"/>
<gene>
    <name evidence="6" type="ORF">BOLC2T12250H</name>
</gene>
<accession>A0A3P6D837</accession>
<dbReference type="Pfam" id="PF02535">
    <property type="entry name" value="Zip"/>
    <property type="match status" value="1"/>
</dbReference>
<feature type="transmembrane region" description="Helical" evidence="5">
    <location>
        <begin position="24"/>
        <end position="43"/>
    </location>
</feature>
<dbReference type="InterPro" id="IPR003689">
    <property type="entry name" value="ZIP"/>
</dbReference>
<evidence type="ECO:0000256" key="1">
    <source>
        <dbReference type="ARBA" id="ARBA00004141"/>
    </source>
</evidence>
<evidence type="ECO:0000256" key="5">
    <source>
        <dbReference type="SAM" id="Phobius"/>
    </source>
</evidence>